<reference evidence="10" key="1">
    <citation type="submission" date="2017-04" db="EMBL/GenBank/DDBJ databases">
        <title>Function of individual gut microbiota members based on whole genome sequencing of pure cultures obtained from chicken caecum.</title>
        <authorList>
            <person name="Medvecky M."/>
            <person name="Cejkova D."/>
            <person name="Polansky O."/>
            <person name="Karasova D."/>
            <person name="Kubasova T."/>
            <person name="Cizek A."/>
            <person name="Rychlik I."/>
        </authorList>
    </citation>
    <scope>NUCLEOTIDE SEQUENCE [LARGE SCALE GENOMIC DNA]</scope>
    <source>
        <strain evidence="10">An180</strain>
    </source>
</reference>
<keyword evidence="3" id="KW-0645">Protease</keyword>
<dbReference type="SUPFAM" id="SSF101821">
    <property type="entry name" value="Aminopeptidase/glucanase lid domain"/>
    <property type="match status" value="1"/>
</dbReference>
<dbReference type="RefSeq" id="WP_087370042.1">
    <property type="nucleotide sequence ID" value="NZ_NFKK01000001.1"/>
</dbReference>
<dbReference type="InterPro" id="IPR023367">
    <property type="entry name" value="Peptidase_M42_dom2"/>
</dbReference>
<feature type="binding site" evidence="8">
    <location>
        <position position="234"/>
    </location>
    <ligand>
        <name>Zn(2+)</name>
        <dbReference type="ChEBI" id="CHEBI:29105"/>
        <label>1</label>
    </ligand>
</feature>
<dbReference type="PANTHER" id="PTHR32481:SF5">
    <property type="entry name" value="ENDOGLUCANASE"/>
    <property type="match status" value="1"/>
</dbReference>
<dbReference type="InterPro" id="IPR008007">
    <property type="entry name" value="Peptidase_M42"/>
</dbReference>
<proteinExistence type="inferred from homology"/>
<comment type="similarity">
    <text evidence="1 6">Belongs to the peptidase M42 family.</text>
</comment>
<evidence type="ECO:0000256" key="6">
    <source>
        <dbReference type="PIRNR" id="PIRNR001123"/>
    </source>
</evidence>
<dbReference type="Pfam" id="PF05343">
    <property type="entry name" value="Peptidase_M42"/>
    <property type="match status" value="1"/>
</dbReference>
<feature type="binding site" evidence="8">
    <location>
        <position position="322"/>
    </location>
    <ligand>
        <name>Zn(2+)</name>
        <dbReference type="ChEBI" id="CHEBI:29105"/>
        <label>2</label>
    </ligand>
</feature>
<organism evidence="9 10">
    <name type="scientific">Butyricicoccus pullicaecorum</name>
    <dbReference type="NCBI Taxonomy" id="501571"/>
    <lineage>
        <taxon>Bacteria</taxon>
        <taxon>Bacillati</taxon>
        <taxon>Bacillota</taxon>
        <taxon>Clostridia</taxon>
        <taxon>Eubacteriales</taxon>
        <taxon>Butyricicoccaceae</taxon>
        <taxon>Butyricicoccus</taxon>
    </lineage>
</organism>
<dbReference type="PIRSF" id="PIRSF001123">
    <property type="entry name" value="PepA_GA"/>
    <property type="match status" value="1"/>
</dbReference>
<feature type="binding site" evidence="8">
    <location>
        <position position="70"/>
    </location>
    <ligand>
        <name>Zn(2+)</name>
        <dbReference type="ChEBI" id="CHEBI:29105"/>
        <label>1</label>
    </ligand>
</feature>
<evidence type="ECO:0000256" key="1">
    <source>
        <dbReference type="ARBA" id="ARBA00006272"/>
    </source>
</evidence>
<sequence>MEREYEELLTLTRTLCAKFGPSGWEDEVREYILQAAMPYADRIETDPMGNLMVFRKGRNLTEQPIMLCAHMDEVGVIVKSFTEDGMVKFGFVGGVDPRVVIGRRIQFHTEEGDTVEGIIGIKAVHLTTASERQHAPKTRDLYIDIGCTSKKQAEAKLSLGDCGMFAPEIVSFGDGMLKAKALDDRLGCAVLLLLMREQPAVDTWFCFHVQEEVGLRGAATTAFAIQPAFCLVVEGTTAADLADVPPHKQVCALRKGAVLPFMDRGTIYDAELFEMMRDACEARGIAWQTKHMVAGGTDAGRIHKSVQGVRTVGVAAPLRYIHSPSSVAAESDIIAVYRAAKAFLEEIGGDQDV</sequence>
<feature type="binding site" evidence="8">
    <location>
        <position position="183"/>
    </location>
    <ligand>
        <name>Zn(2+)</name>
        <dbReference type="ChEBI" id="CHEBI:29105"/>
        <label>2</label>
    </ligand>
</feature>
<comment type="cofactor">
    <cofactor evidence="8">
        <name>a divalent metal cation</name>
        <dbReference type="ChEBI" id="CHEBI:60240"/>
    </cofactor>
    <text evidence="8">Binds 2 divalent metal cations per subunit.</text>
</comment>
<evidence type="ECO:0000256" key="4">
    <source>
        <dbReference type="ARBA" id="ARBA00022723"/>
    </source>
</evidence>
<evidence type="ECO:0000256" key="7">
    <source>
        <dbReference type="PIRSR" id="PIRSR001123-1"/>
    </source>
</evidence>
<dbReference type="GO" id="GO:0046872">
    <property type="term" value="F:metal ion binding"/>
    <property type="evidence" value="ECO:0007669"/>
    <property type="project" value="UniProtKB-UniRule"/>
</dbReference>
<evidence type="ECO:0000256" key="8">
    <source>
        <dbReference type="PIRSR" id="PIRSR001123-2"/>
    </source>
</evidence>
<dbReference type="SUPFAM" id="SSF53187">
    <property type="entry name" value="Zn-dependent exopeptidases"/>
    <property type="match status" value="1"/>
</dbReference>
<protein>
    <recommendedName>
        <fullName evidence="11">Endoglucanase M</fullName>
    </recommendedName>
</protein>
<dbReference type="AlphaFoldDB" id="A0A1Y4LI92"/>
<dbReference type="PANTHER" id="PTHR32481">
    <property type="entry name" value="AMINOPEPTIDASE"/>
    <property type="match status" value="1"/>
</dbReference>
<keyword evidence="5" id="KW-0378">Hydrolase</keyword>
<evidence type="ECO:0000313" key="9">
    <source>
        <dbReference type="EMBL" id="OUP54591.1"/>
    </source>
</evidence>
<comment type="caution">
    <text evidence="9">The sequence shown here is derived from an EMBL/GenBank/DDBJ whole genome shotgun (WGS) entry which is preliminary data.</text>
</comment>
<evidence type="ECO:0000256" key="3">
    <source>
        <dbReference type="ARBA" id="ARBA00022670"/>
    </source>
</evidence>
<name>A0A1Y4LI92_9FIRM</name>
<dbReference type="Proteomes" id="UP000195897">
    <property type="component" value="Unassembled WGS sequence"/>
</dbReference>
<dbReference type="EMBL" id="NFKK01000001">
    <property type="protein sequence ID" value="OUP54591.1"/>
    <property type="molecule type" value="Genomic_DNA"/>
</dbReference>
<evidence type="ECO:0000256" key="2">
    <source>
        <dbReference type="ARBA" id="ARBA00022438"/>
    </source>
</evidence>
<dbReference type="InterPro" id="IPR051464">
    <property type="entry name" value="Peptidase_M42_aminopept"/>
</dbReference>
<accession>A0A1Y4LI92</accession>
<dbReference type="Gene3D" id="3.40.630.10">
    <property type="entry name" value="Zn peptidases"/>
    <property type="match status" value="1"/>
</dbReference>
<keyword evidence="2" id="KW-0031">Aminopeptidase</keyword>
<keyword evidence="4 8" id="KW-0479">Metal-binding</keyword>
<dbReference type="GO" id="GO:0006508">
    <property type="term" value="P:proteolysis"/>
    <property type="evidence" value="ECO:0007669"/>
    <property type="project" value="UniProtKB-KW"/>
</dbReference>
<gene>
    <name evidence="9" type="ORF">B5F17_01425</name>
</gene>
<feature type="active site" description="Proton acceptor" evidence="7">
    <location>
        <position position="211"/>
    </location>
</feature>
<evidence type="ECO:0000313" key="10">
    <source>
        <dbReference type="Proteomes" id="UP000195897"/>
    </source>
</evidence>
<dbReference type="GO" id="GO:0004177">
    <property type="term" value="F:aminopeptidase activity"/>
    <property type="evidence" value="ECO:0007669"/>
    <property type="project" value="UniProtKB-UniRule"/>
</dbReference>
<evidence type="ECO:0000256" key="5">
    <source>
        <dbReference type="ARBA" id="ARBA00022801"/>
    </source>
</evidence>
<feature type="binding site" evidence="8">
    <location>
        <position position="212"/>
    </location>
    <ligand>
        <name>Zn(2+)</name>
        <dbReference type="ChEBI" id="CHEBI:29105"/>
        <label>2</label>
    </ligand>
</feature>
<dbReference type="Gene3D" id="2.40.30.40">
    <property type="entry name" value="Peptidase M42, domain 2"/>
    <property type="match status" value="1"/>
</dbReference>
<feature type="binding site" evidence="8">
    <location>
        <position position="183"/>
    </location>
    <ligand>
        <name>Zn(2+)</name>
        <dbReference type="ChEBI" id="CHEBI:29105"/>
        <label>1</label>
    </ligand>
</feature>
<evidence type="ECO:0008006" key="11">
    <source>
        <dbReference type="Google" id="ProtNLM"/>
    </source>
</evidence>